<dbReference type="EMBL" id="CAACVG010007266">
    <property type="protein sequence ID" value="VEN44563.1"/>
    <property type="molecule type" value="Genomic_DNA"/>
</dbReference>
<accession>A0A653CA59</accession>
<evidence type="ECO:0000313" key="7">
    <source>
        <dbReference type="EMBL" id="VEN44563.1"/>
    </source>
</evidence>
<comment type="similarity">
    <text evidence="2">Belongs to the UDPGP type 1 family.</text>
</comment>
<dbReference type="Proteomes" id="UP000410492">
    <property type="component" value="Unassembled WGS sequence"/>
</dbReference>
<evidence type="ECO:0000313" key="8">
    <source>
        <dbReference type="Proteomes" id="UP000410492"/>
    </source>
</evidence>
<gene>
    <name evidence="7" type="ORF">CALMAC_LOCUS7307</name>
</gene>
<dbReference type="GO" id="GO:0006048">
    <property type="term" value="P:UDP-N-acetylglucosamine biosynthetic process"/>
    <property type="evidence" value="ECO:0007669"/>
    <property type="project" value="TreeGrafter"/>
</dbReference>
<proteinExistence type="inferred from homology"/>
<keyword evidence="5" id="KW-0548">Nucleotidyltransferase</keyword>
<dbReference type="GO" id="GO:0003977">
    <property type="term" value="F:UDP-N-acetylglucosamine diphosphorylase activity"/>
    <property type="evidence" value="ECO:0007669"/>
    <property type="project" value="UniProtKB-EC"/>
</dbReference>
<dbReference type="PANTHER" id="PTHR11952">
    <property type="entry name" value="UDP- GLUCOSE PYROPHOSPHORYLASE"/>
    <property type="match status" value="1"/>
</dbReference>
<organism evidence="7 8">
    <name type="scientific">Callosobruchus maculatus</name>
    <name type="common">Southern cowpea weevil</name>
    <name type="synonym">Pulse bruchid</name>
    <dbReference type="NCBI Taxonomy" id="64391"/>
    <lineage>
        <taxon>Eukaryota</taxon>
        <taxon>Metazoa</taxon>
        <taxon>Ecdysozoa</taxon>
        <taxon>Arthropoda</taxon>
        <taxon>Hexapoda</taxon>
        <taxon>Insecta</taxon>
        <taxon>Pterygota</taxon>
        <taxon>Neoptera</taxon>
        <taxon>Endopterygota</taxon>
        <taxon>Coleoptera</taxon>
        <taxon>Polyphaga</taxon>
        <taxon>Cucujiformia</taxon>
        <taxon>Chrysomeloidea</taxon>
        <taxon>Chrysomelidae</taxon>
        <taxon>Bruchinae</taxon>
        <taxon>Bruchini</taxon>
        <taxon>Callosobruchus</taxon>
    </lineage>
</organism>
<reference evidence="7 8" key="1">
    <citation type="submission" date="2019-01" db="EMBL/GenBank/DDBJ databases">
        <authorList>
            <person name="Sayadi A."/>
        </authorList>
    </citation>
    <scope>NUCLEOTIDE SEQUENCE [LARGE SCALE GENOMIC DNA]</scope>
</reference>
<dbReference type="CDD" id="cd04193">
    <property type="entry name" value="UDPGlcNAc_PPase"/>
    <property type="match status" value="1"/>
</dbReference>
<evidence type="ECO:0000256" key="6">
    <source>
        <dbReference type="ARBA" id="ARBA00048493"/>
    </source>
</evidence>
<dbReference type="InterPro" id="IPR039741">
    <property type="entry name" value="UDP-sugar_pyrophosphorylase"/>
</dbReference>
<evidence type="ECO:0000256" key="1">
    <source>
        <dbReference type="ARBA" id="ARBA00005208"/>
    </source>
</evidence>
<dbReference type="InterPro" id="IPR002618">
    <property type="entry name" value="UDPGP_fam"/>
</dbReference>
<dbReference type="OrthoDB" id="532420at2759"/>
<evidence type="ECO:0000256" key="4">
    <source>
        <dbReference type="ARBA" id="ARBA00022679"/>
    </source>
</evidence>
<name>A0A653CA59_CALMS</name>
<dbReference type="Gene3D" id="3.90.550.10">
    <property type="entry name" value="Spore Coat Polysaccharide Biosynthesis Protein SpsA, Chain A"/>
    <property type="match status" value="1"/>
</dbReference>
<evidence type="ECO:0000256" key="5">
    <source>
        <dbReference type="ARBA" id="ARBA00022695"/>
    </source>
</evidence>
<dbReference type="PANTHER" id="PTHR11952:SF2">
    <property type="entry name" value="LD24639P"/>
    <property type="match status" value="1"/>
</dbReference>
<dbReference type="EC" id="2.7.7.23" evidence="3"/>
<dbReference type="Pfam" id="PF01704">
    <property type="entry name" value="UDPGP"/>
    <property type="match status" value="1"/>
</dbReference>
<comment type="catalytic activity">
    <reaction evidence="6">
        <text>N-acetyl-alpha-D-glucosamine 1-phosphate + UTP + H(+) = UDP-N-acetyl-alpha-D-glucosamine + diphosphate</text>
        <dbReference type="Rhea" id="RHEA:13509"/>
        <dbReference type="ChEBI" id="CHEBI:15378"/>
        <dbReference type="ChEBI" id="CHEBI:33019"/>
        <dbReference type="ChEBI" id="CHEBI:46398"/>
        <dbReference type="ChEBI" id="CHEBI:57705"/>
        <dbReference type="ChEBI" id="CHEBI:57776"/>
        <dbReference type="EC" id="2.7.7.23"/>
    </reaction>
</comment>
<comment type="pathway">
    <text evidence="1">Nucleotide-sugar biosynthesis; UDP-N-acetyl-alpha-D-glucosamine biosynthesis; UDP-N-acetyl-alpha-D-glucosamine from N-acetyl-alpha-D-glucosamine 1-phosphate: step 1/1.</text>
</comment>
<dbReference type="SUPFAM" id="SSF53448">
    <property type="entry name" value="Nucleotide-diphospho-sugar transferases"/>
    <property type="match status" value="1"/>
</dbReference>
<keyword evidence="4" id="KW-0808">Transferase</keyword>
<evidence type="ECO:0000256" key="2">
    <source>
        <dbReference type="ARBA" id="ARBA00010401"/>
    </source>
</evidence>
<sequence>MCSIEEIRKVLSETEQCQLLKFWDELTEEQRLHFIQNLSSIDFPYAVRAFELAVSCLNEDRTGVETKMKPVPDTQFDSVTSVSEEVFREYRDEGLKAIADGSVGVLLLAGGQGTRLGVTYPKGIFPLDLPSGKTLYQIQAERIRKITSLAEQKHSKRGKIFWYIMTSDATHSDTVDYFEKHEYFGLEEKNVIFFKQGLLPCFDFNGKILLQEKDTVALAPDGNGGLYLALKKNKLVEDMKTRGVKYIHAYCVDNILVKVADPVFLGYCITKDADCGAKVIKKEIPSEPIGVVCEIDGTFQVIEYSEISEETAGLRDSEGNLVYRAGNICNHFFTVEFLEQVSEVHESELPLHVAKKKIPFIEDSGAKITPTSPNGIKIEKFIFDVFRFSDRFVTWEVQRHEEFSPLKNCESVLKDCPSTVRRSLFDLHKSYITKAGGKVEGDIEVSPLLSYEGEGLDDVVRGKVFKDRTVLSTECE</sequence>
<evidence type="ECO:0000256" key="3">
    <source>
        <dbReference type="ARBA" id="ARBA00012457"/>
    </source>
</evidence>
<dbReference type="InterPro" id="IPR029044">
    <property type="entry name" value="Nucleotide-diphossugar_trans"/>
</dbReference>
<dbReference type="AlphaFoldDB" id="A0A653CA59"/>
<dbReference type="FunFam" id="3.90.550.10:FF:000075">
    <property type="entry name" value="Probable UDP-N-acetylglucosamine pyrophosphorylase"/>
    <property type="match status" value="1"/>
</dbReference>
<keyword evidence="8" id="KW-1185">Reference proteome</keyword>
<protein>
    <recommendedName>
        <fullName evidence="3">UDP-N-acetylglucosamine diphosphorylase</fullName>
        <ecNumber evidence="3">2.7.7.23</ecNumber>
    </recommendedName>
</protein>